<dbReference type="CDD" id="cd00096">
    <property type="entry name" value="Ig"/>
    <property type="match status" value="1"/>
</dbReference>
<dbReference type="Gene3D" id="2.60.40.10">
    <property type="entry name" value="Immunoglobulins"/>
    <property type="match status" value="1"/>
</dbReference>
<evidence type="ECO:0000259" key="2">
    <source>
        <dbReference type="PROSITE" id="PS50835"/>
    </source>
</evidence>
<dbReference type="PROSITE" id="PS50835">
    <property type="entry name" value="IG_LIKE"/>
    <property type="match status" value="1"/>
</dbReference>
<feature type="domain" description="Ig-like" evidence="2">
    <location>
        <begin position="137"/>
        <end position="228"/>
    </location>
</feature>
<accession>A0A7R9P078</accession>
<evidence type="ECO:0000256" key="1">
    <source>
        <dbReference type="SAM" id="MobiDB-lite"/>
    </source>
</evidence>
<dbReference type="EMBL" id="OE006354">
    <property type="protein sequence ID" value="CAD7462605.1"/>
    <property type="molecule type" value="Genomic_DNA"/>
</dbReference>
<evidence type="ECO:0000313" key="3">
    <source>
        <dbReference type="EMBL" id="CAD7462605.1"/>
    </source>
</evidence>
<feature type="region of interest" description="Disordered" evidence="1">
    <location>
        <begin position="521"/>
        <end position="547"/>
    </location>
</feature>
<dbReference type="InterPro" id="IPR036179">
    <property type="entry name" value="Ig-like_dom_sf"/>
</dbReference>
<dbReference type="PANTHER" id="PTHR23278">
    <property type="entry name" value="SIDESTEP PROTEIN"/>
    <property type="match status" value="1"/>
</dbReference>
<dbReference type="AlphaFoldDB" id="A0A7R9P078"/>
<proteinExistence type="predicted"/>
<feature type="region of interest" description="Disordered" evidence="1">
    <location>
        <begin position="62"/>
        <end position="100"/>
    </location>
</feature>
<name>A0A7R9P078_9NEOP</name>
<dbReference type="InterPro" id="IPR013783">
    <property type="entry name" value="Ig-like_fold"/>
</dbReference>
<gene>
    <name evidence="3" type="ORF">TTEB3V08_LOCUS10496</name>
</gene>
<organism evidence="3">
    <name type="scientific">Timema tahoe</name>
    <dbReference type="NCBI Taxonomy" id="61484"/>
    <lineage>
        <taxon>Eukaryota</taxon>
        <taxon>Metazoa</taxon>
        <taxon>Ecdysozoa</taxon>
        <taxon>Arthropoda</taxon>
        <taxon>Hexapoda</taxon>
        <taxon>Insecta</taxon>
        <taxon>Pterygota</taxon>
        <taxon>Neoptera</taxon>
        <taxon>Polyneoptera</taxon>
        <taxon>Phasmatodea</taxon>
        <taxon>Timematodea</taxon>
        <taxon>Timematoidea</taxon>
        <taxon>Timematidae</taxon>
        <taxon>Timema</taxon>
    </lineage>
</organism>
<reference evidence="3" key="1">
    <citation type="submission" date="2020-11" db="EMBL/GenBank/DDBJ databases">
        <authorList>
            <person name="Tran Van P."/>
        </authorList>
    </citation>
    <scope>NUCLEOTIDE SEQUENCE</scope>
</reference>
<dbReference type="InterPro" id="IPR007110">
    <property type="entry name" value="Ig-like_dom"/>
</dbReference>
<feature type="region of interest" description="Disordered" evidence="1">
    <location>
        <begin position="569"/>
        <end position="598"/>
    </location>
</feature>
<feature type="compositionally biased region" description="Polar residues" evidence="1">
    <location>
        <begin position="521"/>
        <end position="538"/>
    </location>
</feature>
<dbReference type="PANTHER" id="PTHR23278:SF19">
    <property type="entry name" value="OBSCURIN"/>
    <property type="match status" value="1"/>
</dbReference>
<protein>
    <recommendedName>
        <fullName evidence="2">Ig-like domain-containing protein</fullName>
    </recommendedName>
</protein>
<sequence>MIEDEILKDDPEHGIVLNNFTLQLKNVSKEASGNYSCAKEDWESSPYDLDQHQIKCLERDGEAKAGRGHSKRPEHSATRWNRVDGMKRGGGVGKGNNSGRGLRSNRHHLVGVFFFTCWMLVRTSWTMIKCVFHADVPACSPDQPRVIRAAKNETVNITCEVDSNPLEVMFQWMFNNSATALDIHPSHFFQLGTVSLIVYTPLADLDYGTFQCLAYNRVGRQREPCIVDLVPADTSDTVPFGSPRVYYALGILPRWALHSSRDFTPESAKHPAEVGIPISTTWGGALSDVRTHSSTTCPGVPSSPHSQFPDSISPSFLRDAEYGPFLVMKWKRPRDGWRLLTAPPDQPGLDTSDISYAFSLPLLGDSSVCHSMAYYQHWYHLSPQVLTSLLHPAEPTSAVWPSCFAHVVSPSFLFPNSIHHPPRGKVKDDQVMITDRDVVHNPPTFHHVHGLGVTQSDVNWLSSMDFDILSQLESFMNFQDSHEVRDDTIQPIEEIDKSTTMQVEEVTTDSIVETSTIDEMAQTPSSDMETYESENSTLYLEGPDDLPRSKRVVTGELSVPNLGISTHLTMPKSAVNSQTSSSNFEGSTQLSSPNEHNQNQRSLDIFDIPFTQSTETITEKLYELSTFNLDNSSQLELPKIVAGIKLSSPNTDGLGRLSRPKANANVRVLSSSLRDPSHETPQGGILEATTLAPTLNDPNVIMTLIMEGKSSTFENLEQMTTPQTMTVSQNLLVSSESQKIK</sequence>
<dbReference type="SUPFAM" id="SSF48726">
    <property type="entry name" value="Immunoglobulin"/>
    <property type="match status" value="1"/>
</dbReference>
<feature type="compositionally biased region" description="Gly residues" evidence="1">
    <location>
        <begin position="88"/>
        <end position="98"/>
    </location>
</feature>
<feature type="compositionally biased region" description="Basic and acidic residues" evidence="1">
    <location>
        <begin position="62"/>
        <end position="87"/>
    </location>
</feature>